<keyword evidence="2" id="KW-1185">Reference proteome</keyword>
<proteinExistence type="predicted"/>
<sequence>MTTIAYKDGIIATDGRITQGGVITDEDAEKRLEVDGIVFWLAGAVCDWKVLAEAYVSGDGMEDQELKVSGLVLDGDGLHFISWDGGIYSEKVNLERPRAAGSGTQFALGAMMAGASAEEAVEAAKALDIYSGGTVRSYKLWD</sequence>
<gene>
    <name evidence="1" type="primary">ORF35</name>
</gene>
<dbReference type="EMBL" id="LN610573">
    <property type="protein sequence ID" value="CEF89140.1"/>
    <property type="molecule type" value="Genomic_DNA"/>
</dbReference>
<organism evidence="1 2">
    <name type="scientific">Pseudomonas phage vB_PaeM_PAO1_Ab03</name>
    <dbReference type="NCBI Taxonomy" id="1548901"/>
    <lineage>
        <taxon>Viruses</taxon>
        <taxon>Duplodnaviria</taxon>
        <taxon>Heunggongvirae</taxon>
        <taxon>Uroviricota</taxon>
        <taxon>Caudoviricetes</taxon>
        <taxon>Vandenendeviridae</taxon>
        <taxon>Nankokuvirus</taxon>
        <taxon>Nankokuvirus Ab03</taxon>
    </lineage>
</organism>
<dbReference type="Gene3D" id="3.60.20.10">
    <property type="entry name" value="Glutamine Phosphoribosylpyrophosphate, subunit 1, domain 1"/>
    <property type="match status" value="1"/>
</dbReference>
<protein>
    <submittedName>
        <fullName evidence="1">Uncharacterized protein</fullName>
    </submittedName>
</protein>
<dbReference type="KEGG" id="vg:23679346"/>
<reference evidence="2" key="1">
    <citation type="journal article" date="2015" name="PLoS ONE">
        <title>Investigation of a Large Collection of Pseudomonas aeruginosa Bacteriophages Collected from a Single Environmental Source in Abidjan, Cote d'Ivoire.</title>
        <authorList>
            <person name="Essoh C."/>
            <person name="Latino L."/>
            <person name="Midoux C."/>
            <person name="Blouin Y."/>
            <person name="Loukou G."/>
            <person name="Nguetta S.P."/>
            <person name="Lathro S."/>
            <person name="Cablanmian A."/>
            <person name="Kouassi A.K."/>
            <person name="Vergnaud G."/>
            <person name="Pourcel C."/>
        </authorList>
    </citation>
    <scope>NUCLEOTIDE SEQUENCE [LARGE SCALE GENOMIC DNA]</scope>
</reference>
<dbReference type="GeneID" id="23679346"/>
<dbReference type="SUPFAM" id="SSF56235">
    <property type="entry name" value="N-terminal nucleophile aminohydrolases (Ntn hydrolases)"/>
    <property type="match status" value="1"/>
</dbReference>
<evidence type="ECO:0000313" key="1">
    <source>
        <dbReference type="EMBL" id="CEF89140.1"/>
    </source>
</evidence>
<dbReference type="OrthoDB" id="14581at10239"/>
<name>A0A0A1IVA8_9CAUD</name>
<dbReference type="InterPro" id="IPR029055">
    <property type="entry name" value="Ntn_hydrolases_N"/>
</dbReference>
<dbReference type="RefSeq" id="YP_009124431.1">
    <property type="nucleotide sequence ID" value="NC_026587.1"/>
</dbReference>
<dbReference type="Proteomes" id="UP000030230">
    <property type="component" value="Segment"/>
</dbReference>
<accession>A0A0A1IVA8</accession>
<evidence type="ECO:0000313" key="2">
    <source>
        <dbReference type="Proteomes" id="UP000030230"/>
    </source>
</evidence>